<organism evidence="1 3">
    <name type="scientific">Pseudomonas hygromyciniae</name>
    <dbReference type="NCBI Taxonomy" id="2812000"/>
    <lineage>
        <taxon>Bacteria</taxon>
        <taxon>Pseudomonadati</taxon>
        <taxon>Pseudomonadota</taxon>
        <taxon>Gammaproteobacteria</taxon>
        <taxon>Pseudomonadales</taxon>
        <taxon>Pseudomonadaceae</taxon>
        <taxon>Pseudomonas</taxon>
    </lineage>
</organism>
<geneLocation type="plasmid" evidence="2 3">
    <name>pSDM007</name>
</geneLocation>
<dbReference type="EMBL" id="CP070507">
    <property type="protein sequence ID" value="QSB42557.1"/>
    <property type="molecule type" value="Genomic_DNA"/>
</dbReference>
<protein>
    <submittedName>
        <fullName evidence="1">Uncharacterized protein</fullName>
    </submittedName>
</protein>
<dbReference type="Proteomes" id="UP000663249">
    <property type="component" value="Plasmid pSDM007"/>
</dbReference>
<evidence type="ECO:0000313" key="2">
    <source>
        <dbReference type="EMBL" id="QSB42557.1"/>
    </source>
</evidence>
<dbReference type="EMBL" id="CP070506">
    <property type="protein sequence ID" value="QSB42167.1"/>
    <property type="molecule type" value="Genomic_DNA"/>
</dbReference>
<keyword evidence="2" id="KW-0614">Plasmid</keyword>
<name>A0ABX7K3D1_9PSED</name>
<reference evidence="1 3" key="1">
    <citation type="submission" date="2021-02" db="EMBL/GenBank/DDBJ databases">
        <title>Genomic and phenotypic characterization of Pseudomonas hygromyciniae, a novel bacterial species discovered from a commercially purchased antibiotic vial.</title>
        <authorList>
            <person name="Turner T.L."/>
            <person name="Mitra S.D."/>
            <person name="Kochan T.J."/>
            <person name="Pincus N.B."/>
            <person name="Lebrun-Corbin M."/>
            <person name="Cheung B."/>
            <person name="Gatesy S.W."/>
            <person name="Afzal T."/>
            <person name="Ozer E.A."/>
            <person name="Hauser A.R."/>
        </authorList>
    </citation>
    <scope>NUCLEOTIDE SEQUENCE [LARGE SCALE GENOMIC DNA]</scope>
    <source>
        <strain evidence="1 3">SDM007</strain>
        <plasmid evidence="2 3">pSDM007</plasmid>
    </source>
</reference>
<evidence type="ECO:0000313" key="1">
    <source>
        <dbReference type="EMBL" id="QSB42167.1"/>
    </source>
</evidence>
<evidence type="ECO:0000313" key="3">
    <source>
        <dbReference type="Proteomes" id="UP000663249"/>
    </source>
</evidence>
<dbReference type="Proteomes" id="UP000663249">
    <property type="component" value="Chromosome"/>
</dbReference>
<proteinExistence type="predicted"/>
<gene>
    <name evidence="1" type="ORF">JTY93_13050</name>
    <name evidence="2" type="ORF">JTY93_28795</name>
</gene>
<dbReference type="RefSeq" id="WP_126325313.1">
    <property type="nucleotide sequence ID" value="NZ_CP070506.1"/>
</dbReference>
<keyword evidence="3" id="KW-1185">Reference proteome</keyword>
<sequence>MLYLTDVQPTFCPQCGKPIEIRLHGWEAQDRFYNAKHPFLCDCGARYLIAEDTVSKAFDGAESVGGDAGFDRAAKGKLLSELYVILGTLDAPEDVLDQVFAAVEGYPLPHSTLLPFKTK</sequence>
<accession>A0ABX7K3D1</accession>